<keyword evidence="2" id="KW-0862">Zinc</keyword>
<dbReference type="GO" id="GO:0009410">
    <property type="term" value="P:response to xenobiotic stimulus"/>
    <property type="evidence" value="ECO:0007669"/>
    <property type="project" value="TreeGrafter"/>
</dbReference>
<dbReference type="PROSITE" id="PS50048">
    <property type="entry name" value="ZN2_CY6_FUNGAL_2"/>
    <property type="match status" value="1"/>
</dbReference>
<evidence type="ECO:0000313" key="8">
    <source>
        <dbReference type="EMBL" id="PWY68764.1"/>
    </source>
</evidence>
<evidence type="ECO:0000256" key="6">
    <source>
        <dbReference type="ARBA" id="ARBA00023242"/>
    </source>
</evidence>
<dbReference type="GO" id="GO:0009893">
    <property type="term" value="P:positive regulation of metabolic process"/>
    <property type="evidence" value="ECO:0007669"/>
    <property type="project" value="UniProtKB-ARBA"/>
</dbReference>
<dbReference type="EMBL" id="MSFU01000019">
    <property type="protein sequence ID" value="PWY68764.1"/>
    <property type="molecule type" value="Genomic_DNA"/>
</dbReference>
<reference evidence="8" key="1">
    <citation type="submission" date="2016-12" db="EMBL/GenBank/DDBJ databases">
        <title>The genomes of Aspergillus section Nigri reveals drivers in fungal speciation.</title>
        <authorList>
            <consortium name="DOE Joint Genome Institute"/>
            <person name="Vesth T.C."/>
            <person name="Nybo J."/>
            <person name="Theobald S."/>
            <person name="Brandl J."/>
            <person name="Frisvad J.C."/>
            <person name="Nielsen K.F."/>
            <person name="Lyhne E.K."/>
            <person name="Kogle M.E."/>
            <person name="Kuo A."/>
            <person name="Riley R."/>
            <person name="Clum A."/>
            <person name="Nolan M."/>
            <person name="Lipzen A."/>
            <person name="Salamov A."/>
            <person name="Henrissat B."/>
            <person name="Wiebenga A."/>
            <person name="De vries R.P."/>
            <person name="Grigoriev I.V."/>
            <person name="Mortensen U.H."/>
            <person name="Andersen M.R."/>
            <person name="Baker S.E."/>
        </authorList>
    </citation>
    <scope>NUCLEOTIDE SEQUENCE</scope>
    <source>
        <strain evidence="8">CBS 122712</strain>
    </source>
</reference>
<keyword evidence="3" id="KW-0805">Transcription regulation</keyword>
<keyword evidence="9" id="KW-1185">Reference proteome</keyword>
<dbReference type="Proteomes" id="UP000246171">
    <property type="component" value="Unassembled WGS sequence"/>
</dbReference>
<dbReference type="SMART" id="SM00066">
    <property type="entry name" value="GAL4"/>
    <property type="match status" value="1"/>
</dbReference>
<dbReference type="Gene3D" id="4.10.240.10">
    <property type="entry name" value="Zn(2)-C6 fungal-type DNA-binding domain"/>
    <property type="match status" value="1"/>
</dbReference>
<comment type="caution">
    <text evidence="8">The sequence shown here is derived from an EMBL/GenBank/DDBJ whole genome shotgun (WGS) entry which is preliminary data.</text>
</comment>
<dbReference type="GO" id="GO:0008270">
    <property type="term" value="F:zinc ion binding"/>
    <property type="evidence" value="ECO:0007669"/>
    <property type="project" value="InterPro"/>
</dbReference>
<sequence length="485" mass="54850">MSLALTPQRSKKACISCRQRKRKCDGEHPCSYCLRNEHNCEYESSRKKAKLQNERSKPHDDVSTSNDTMEVNLQLRLLEAGSPAVFFLHVAPVYNFLDREYVETAIIKRWKNQSINDSLDSMLGGIAALGCLFGGQSTALELQIVQTTRSALEYSSSLPCPDIDHVIGWLLRVIYLRATSSPHATWMASCTLMHMIETTKLHLEPSENSILAQSPSLCAPDLRRRIYWVAQLFNIWVSSDYGKSRVELHGASSELPGQIWTKEQQELCCLSYSLARKINLEPRNVGDNIAELGALKVTQPMLRLLQCNIGLCFFRRARALGQNLSDESLRSILSMAENSLHVVKGLSESLCPWWHIINIPFQIVCVLLIIDDDSAFCLLVEALDTLKIIVSQYKTEMVRESYYIACFLVSQERQRRLRKLQLMDDALNGHQALVLTRPTFVASEDTAHSLDEPGAPEATYFDGLDLNVPLADYFLLDNLFYEPAN</sequence>
<evidence type="ECO:0000256" key="3">
    <source>
        <dbReference type="ARBA" id="ARBA00023015"/>
    </source>
</evidence>
<dbReference type="GeneID" id="37056794"/>
<dbReference type="GO" id="GO:0006351">
    <property type="term" value="P:DNA-templated transcription"/>
    <property type="evidence" value="ECO:0007669"/>
    <property type="project" value="InterPro"/>
</dbReference>
<dbReference type="RefSeq" id="XP_025386137.1">
    <property type="nucleotide sequence ID" value="XM_025534832.1"/>
</dbReference>
<dbReference type="CDD" id="cd12148">
    <property type="entry name" value="fungal_TF_MHR"/>
    <property type="match status" value="1"/>
</dbReference>
<keyword evidence="4" id="KW-0238">DNA-binding</keyword>
<dbReference type="SUPFAM" id="SSF57701">
    <property type="entry name" value="Zn2/Cys6 DNA-binding domain"/>
    <property type="match status" value="1"/>
</dbReference>
<dbReference type="InterPro" id="IPR036864">
    <property type="entry name" value="Zn2-C6_fun-type_DNA-bd_sf"/>
</dbReference>
<evidence type="ECO:0000313" key="9">
    <source>
        <dbReference type="Proteomes" id="UP000246171"/>
    </source>
</evidence>
<keyword evidence="1" id="KW-0479">Metal-binding</keyword>
<protein>
    <recommendedName>
        <fullName evidence="7">Zn(2)-C6 fungal-type domain-containing protein</fullName>
    </recommendedName>
</protein>
<evidence type="ECO:0000256" key="4">
    <source>
        <dbReference type="ARBA" id="ARBA00023125"/>
    </source>
</evidence>
<gene>
    <name evidence="8" type="ORF">BO83DRAFT_418676</name>
</gene>
<dbReference type="GO" id="GO:0003677">
    <property type="term" value="F:DNA binding"/>
    <property type="evidence" value="ECO:0007669"/>
    <property type="project" value="UniProtKB-KW"/>
</dbReference>
<dbReference type="PROSITE" id="PS00463">
    <property type="entry name" value="ZN2_CY6_FUNGAL_1"/>
    <property type="match status" value="1"/>
</dbReference>
<proteinExistence type="predicted"/>
<dbReference type="InterPro" id="IPR052478">
    <property type="entry name" value="Metabolite_Synth_Reg"/>
</dbReference>
<dbReference type="GO" id="GO:0000981">
    <property type="term" value="F:DNA-binding transcription factor activity, RNA polymerase II-specific"/>
    <property type="evidence" value="ECO:0007669"/>
    <property type="project" value="InterPro"/>
</dbReference>
<dbReference type="OrthoDB" id="4064873at2759"/>
<dbReference type="VEuPathDB" id="FungiDB:BO83DRAFT_418676"/>
<dbReference type="Pfam" id="PF04082">
    <property type="entry name" value="Fungal_trans"/>
    <property type="match status" value="1"/>
</dbReference>
<evidence type="ECO:0000256" key="2">
    <source>
        <dbReference type="ARBA" id="ARBA00022833"/>
    </source>
</evidence>
<keyword evidence="5" id="KW-0804">Transcription</keyword>
<evidence type="ECO:0000259" key="7">
    <source>
        <dbReference type="PROSITE" id="PS50048"/>
    </source>
</evidence>
<evidence type="ECO:0000256" key="1">
    <source>
        <dbReference type="ARBA" id="ARBA00022723"/>
    </source>
</evidence>
<accession>A0A317V3C0</accession>
<dbReference type="Pfam" id="PF00172">
    <property type="entry name" value="Zn_clus"/>
    <property type="match status" value="1"/>
</dbReference>
<dbReference type="CDD" id="cd00067">
    <property type="entry name" value="GAL4"/>
    <property type="match status" value="1"/>
</dbReference>
<dbReference type="PANTHER" id="PTHR31779">
    <property type="entry name" value="2-NITROPROPANE DIOXYGENASE FAMILY, PUTATIVE (AFU_ORTHOLOGUE AFUA_2G17430)-RELATED"/>
    <property type="match status" value="1"/>
</dbReference>
<organism evidence="8 9">
    <name type="scientific">Aspergillus eucalypticola (strain CBS 122712 / IBT 29274)</name>
    <dbReference type="NCBI Taxonomy" id="1448314"/>
    <lineage>
        <taxon>Eukaryota</taxon>
        <taxon>Fungi</taxon>
        <taxon>Dikarya</taxon>
        <taxon>Ascomycota</taxon>
        <taxon>Pezizomycotina</taxon>
        <taxon>Eurotiomycetes</taxon>
        <taxon>Eurotiomycetidae</taxon>
        <taxon>Eurotiales</taxon>
        <taxon>Aspergillaceae</taxon>
        <taxon>Aspergillus</taxon>
        <taxon>Aspergillus subgen. Circumdati</taxon>
    </lineage>
</organism>
<evidence type="ECO:0000256" key="5">
    <source>
        <dbReference type="ARBA" id="ARBA00023163"/>
    </source>
</evidence>
<dbReference type="InterPro" id="IPR007219">
    <property type="entry name" value="XnlR_reg_dom"/>
</dbReference>
<dbReference type="InterPro" id="IPR001138">
    <property type="entry name" value="Zn2Cys6_DnaBD"/>
</dbReference>
<dbReference type="PANTHER" id="PTHR31779:SF5">
    <property type="entry name" value="ZN(II)2CYS6 TRANSCRIPTION FACTOR (EUROFUNG)"/>
    <property type="match status" value="1"/>
</dbReference>
<name>A0A317V3C0_ASPEC</name>
<dbReference type="AlphaFoldDB" id="A0A317V3C0"/>
<feature type="domain" description="Zn(2)-C6 fungal-type" evidence="7">
    <location>
        <begin position="13"/>
        <end position="42"/>
    </location>
</feature>
<keyword evidence="6" id="KW-0539">Nucleus</keyword>